<reference evidence="1 2" key="1">
    <citation type="submission" date="2019-01" db="EMBL/GenBank/DDBJ databases">
        <title>Genome sequencing of strain FW10M-9.</title>
        <authorList>
            <person name="Heo J."/>
            <person name="Kim S.-J."/>
            <person name="Kim J.-S."/>
            <person name="Hong S.-B."/>
            <person name="Kwon S.-W."/>
        </authorList>
    </citation>
    <scope>NUCLEOTIDE SEQUENCE [LARGE SCALE GENOMIC DNA]</scope>
    <source>
        <strain evidence="1 2">FW10M-9</strain>
    </source>
</reference>
<evidence type="ECO:0000313" key="1">
    <source>
        <dbReference type="EMBL" id="QAY70038.1"/>
    </source>
</evidence>
<dbReference type="RefSeq" id="WP_129187551.1">
    <property type="nucleotide sequence ID" value="NZ_CP035493.1"/>
</dbReference>
<dbReference type="OrthoDB" id="6180861at2"/>
<dbReference type="AlphaFoldDB" id="A0A4P6FHC9"/>
<dbReference type="KEGG" id="xya:ET471_08315"/>
<sequence length="297" mass="32798">MTVDLFTATEPAKAPDRKLDAHAVQEMLRRHYLPDNRPASGAFVTEIQAPEGSRRADALWVPLTIAGGYEIVGHEIKVSRSDVLAELADPTKAEPWAKHCTRWWLTVSDPALVAGLDIPEAWGIMAPPSGRRTRTMTVIRQAPRLHPADTGPAFRRILAATHYRTQDRIGELERERDYQKHLVESAEARAQKAADRAAEAGAAWSSPHTDRIRAIVRAVEKASDDWAGGWFSIGDGVHHDLSDSMIVDGIVDYARTRSLARHMQDDLRRLAARSKETIESIAQTAAKVAAEAAEVSR</sequence>
<protein>
    <recommendedName>
        <fullName evidence="3">MmcB family DNA repair protein</fullName>
    </recommendedName>
</protein>
<organism evidence="1 2">
    <name type="scientific">Xylanimonas protaetiae</name>
    <dbReference type="NCBI Taxonomy" id="2509457"/>
    <lineage>
        <taxon>Bacteria</taxon>
        <taxon>Bacillati</taxon>
        <taxon>Actinomycetota</taxon>
        <taxon>Actinomycetes</taxon>
        <taxon>Micrococcales</taxon>
        <taxon>Promicromonosporaceae</taxon>
        <taxon>Xylanimonas</taxon>
    </lineage>
</organism>
<accession>A0A4P6FHC9</accession>
<evidence type="ECO:0008006" key="3">
    <source>
        <dbReference type="Google" id="ProtNLM"/>
    </source>
</evidence>
<dbReference type="EMBL" id="CP035493">
    <property type="protein sequence ID" value="QAY70038.1"/>
    <property type="molecule type" value="Genomic_DNA"/>
</dbReference>
<proteinExistence type="predicted"/>
<dbReference type="Proteomes" id="UP000292118">
    <property type="component" value="Chromosome"/>
</dbReference>
<gene>
    <name evidence="1" type="ORF">ET471_08315</name>
</gene>
<keyword evidence="2" id="KW-1185">Reference proteome</keyword>
<evidence type="ECO:0000313" key="2">
    <source>
        <dbReference type="Proteomes" id="UP000292118"/>
    </source>
</evidence>
<name>A0A4P6FHC9_9MICO</name>